<accession>A0A179D157</accession>
<comment type="caution">
    <text evidence="1">The sequence shown here is derived from an EMBL/GenBank/DDBJ whole genome shotgun (WGS) entry which is preliminary data.</text>
</comment>
<dbReference type="EMBL" id="LWLG01000027">
    <property type="protein sequence ID" value="OAQ19796.1"/>
    <property type="molecule type" value="Genomic_DNA"/>
</dbReference>
<reference evidence="1 2" key="1">
    <citation type="submission" date="2016-04" db="EMBL/GenBank/DDBJ databases">
        <title>Genome analysis of Thermosulfurimonas dismutans, the first thermophilic sulfur-disproportionating bacterium of the phylum Thermodesulfobacteria.</title>
        <authorList>
            <person name="Mardanov A.V."/>
            <person name="Beletsky A.V."/>
            <person name="Kadnikov V.V."/>
            <person name="Slobodkin A.I."/>
            <person name="Ravin N.V."/>
        </authorList>
    </citation>
    <scope>NUCLEOTIDE SEQUENCE [LARGE SCALE GENOMIC DNA]</scope>
    <source>
        <strain evidence="1 2">S95</strain>
    </source>
</reference>
<organism evidence="1 2">
    <name type="scientific">Thermosulfurimonas dismutans</name>
    <dbReference type="NCBI Taxonomy" id="999894"/>
    <lineage>
        <taxon>Bacteria</taxon>
        <taxon>Pseudomonadati</taxon>
        <taxon>Thermodesulfobacteriota</taxon>
        <taxon>Thermodesulfobacteria</taxon>
        <taxon>Thermodesulfobacteriales</taxon>
        <taxon>Thermodesulfobacteriaceae</taxon>
        <taxon>Thermosulfurimonas</taxon>
    </lineage>
</organism>
<sequence>MPEFADRYFPHDELWSKLSSLGEILDYRKGTVTGMVNGVKVSYFSYRYPLLQPLLTLEELPGVKMASDEDIAVAKFIAVAQRGEKKDFYNLWFLMRKRGWDLKYLFCLCTRKYNLKEENIAFLLKSFTFFEDAEGQEIELPEGGVLDKETWEDIKEFFRKEVKRLTLEDHPEVCG</sequence>
<gene>
    <name evidence="1" type="ORF">TDIS_2111</name>
</gene>
<name>A0A179D157_9BACT</name>
<dbReference type="AlphaFoldDB" id="A0A179D157"/>
<protein>
    <submittedName>
        <fullName evidence="1">Uncharacterized protein</fullName>
    </submittedName>
</protein>
<evidence type="ECO:0000313" key="1">
    <source>
        <dbReference type="EMBL" id="OAQ19796.1"/>
    </source>
</evidence>
<keyword evidence="2" id="KW-1185">Reference proteome</keyword>
<evidence type="ECO:0000313" key="2">
    <source>
        <dbReference type="Proteomes" id="UP000078390"/>
    </source>
</evidence>
<proteinExistence type="predicted"/>
<dbReference type="STRING" id="999894.TDIS_2111"/>
<dbReference type="Proteomes" id="UP000078390">
    <property type="component" value="Unassembled WGS sequence"/>
</dbReference>